<comment type="similarity">
    <text evidence="2 6">Belongs to the FKBP-type PPIase family.</text>
</comment>
<dbReference type="RefSeq" id="WP_107214464.1">
    <property type="nucleotide sequence ID" value="NZ_KZ686268.1"/>
</dbReference>
<dbReference type="EC" id="5.2.1.8" evidence="6"/>
<dbReference type="PROSITE" id="PS50059">
    <property type="entry name" value="FKBP_PPIASE"/>
    <property type="match status" value="1"/>
</dbReference>
<keyword evidence="7" id="KW-0732">Signal</keyword>
<dbReference type="SUPFAM" id="SSF54534">
    <property type="entry name" value="FKBP-like"/>
    <property type="match status" value="1"/>
</dbReference>
<proteinExistence type="inferred from homology"/>
<dbReference type="InterPro" id="IPR046357">
    <property type="entry name" value="PPIase_dom_sf"/>
</dbReference>
<dbReference type="PANTHER" id="PTHR43811">
    <property type="entry name" value="FKBP-TYPE PEPTIDYL-PROLYL CIS-TRANS ISOMERASE FKPA"/>
    <property type="match status" value="1"/>
</dbReference>
<comment type="caution">
    <text evidence="9">The sequence shown here is derived from an EMBL/GenBank/DDBJ whole genome shotgun (WGS) entry which is preliminary data.</text>
</comment>
<keyword evidence="4 5" id="KW-0413">Isomerase</keyword>
<evidence type="ECO:0000313" key="10">
    <source>
        <dbReference type="Proteomes" id="UP000240912"/>
    </source>
</evidence>
<evidence type="ECO:0000256" key="4">
    <source>
        <dbReference type="ARBA" id="ARBA00023235"/>
    </source>
</evidence>
<dbReference type="EMBL" id="PYLS01000004">
    <property type="protein sequence ID" value="PST84364.1"/>
    <property type="molecule type" value="Genomic_DNA"/>
</dbReference>
<evidence type="ECO:0000256" key="7">
    <source>
        <dbReference type="SAM" id="SignalP"/>
    </source>
</evidence>
<evidence type="ECO:0000256" key="1">
    <source>
        <dbReference type="ARBA" id="ARBA00000971"/>
    </source>
</evidence>
<evidence type="ECO:0000313" key="9">
    <source>
        <dbReference type="EMBL" id="PST84364.1"/>
    </source>
</evidence>
<evidence type="ECO:0000259" key="8">
    <source>
        <dbReference type="PROSITE" id="PS50059"/>
    </source>
</evidence>
<organism evidence="9 10">
    <name type="scientific">Pedobacter yulinensis</name>
    <dbReference type="NCBI Taxonomy" id="2126353"/>
    <lineage>
        <taxon>Bacteria</taxon>
        <taxon>Pseudomonadati</taxon>
        <taxon>Bacteroidota</taxon>
        <taxon>Sphingobacteriia</taxon>
        <taxon>Sphingobacteriales</taxon>
        <taxon>Sphingobacteriaceae</taxon>
        <taxon>Pedobacter</taxon>
    </lineage>
</organism>
<keyword evidence="10" id="KW-1185">Reference proteome</keyword>
<dbReference type="OrthoDB" id="669809at2"/>
<dbReference type="Gene3D" id="3.10.50.40">
    <property type="match status" value="1"/>
</dbReference>
<comment type="catalytic activity">
    <reaction evidence="1 5 6">
        <text>[protein]-peptidylproline (omega=180) = [protein]-peptidylproline (omega=0)</text>
        <dbReference type="Rhea" id="RHEA:16237"/>
        <dbReference type="Rhea" id="RHEA-COMP:10747"/>
        <dbReference type="Rhea" id="RHEA-COMP:10748"/>
        <dbReference type="ChEBI" id="CHEBI:83833"/>
        <dbReference type="ChEBI" id="CHEBI:83834"/>
        <dbReference type="EC" id="5.2.1.8"/>
    </reaction>
</comment>
<sequence length="156" mass="17010">MLKTRVLAVLLAGIFFVSCAKKETFDADAQARADEQIIKDFIAKNNIPAVRDPSSGVYYQIVTPGTGNVTYSNNPELFANYTGRLLDGTVFQKSTEPIKFRYSGVILGWQVGLAKIQPGGRIRLIIPSGYAYGSSGYGNIPPNTVLDFDVDLIKAQ</sequence>
<feature type="domain" description="PPIase FKBP-type" evidence="8">
    <location>
        <begin position="74"/>
        <end position="156"/>
    </location>
</feature>
<gene>
    <name evidence="9" type="ORF">C7T94_06535</name>
</gene>
<feature type="signal peptide" evidence="7">
    <location>
        <begin position="1"/>
        <end position="22"/>
    </location>
</feature>
<dbReference type="AlphaFoldDB" id="A0A2T3HPJ0"/>
<evidence type="ECO:0000256" key="3">
    <source>
        <dbReference type="ARBA" id="ARBA00023110"/>
    </source>
</evidence>
<accession>A0A2T3HPJ0</accession>
<reference evidence="9 10" key="1">
    <citation type="submission" date="2018-03" db="EMBL/GenBank/DDBJ databases">
        <authorList>
            <person name="Keele B.F."/>
        </authorList>
    </citation>
    <scope>NUCLEOTIDE SEQUENCE [LARGE SCALE GENOMIC DNA]</scope>
    <source>
        <strain evidence="9 10">YL28-9</strain>
    </source>
</reference>
<dbReference type="Proteomes" id="UP000240912">
    <property type="component" value="Unassembled WGS sequence"/>
</dbReference>
<dbReference type="InterPro" id="IPR001179">
    <property type="entry name" value="PPIase_FKBP_dom"/>
</dbReference>
<evidence type="ECO:0000256" key="6">
    <source>
        <dbReference type="RuleBase" id="RU003915"/>
    </source>
</evidence>
<evidence type="ECO:0000256" key="2">
    <source>
        <dbReference type="ARBA" id="ARBA00006577"/>
    </source>
</evidence>
<dbReference type="Pfam" id="PF00254">
    <property type="entry name" value="FKBP_C"/>
    <property type="match status" value="1"/>
</dbReference>
<feature type="chain" id="PRO_5015777958" description="Peptidyl-prolyl cis-trans isomerase" evidence="7">
    <location>
        <begin position="23"/>
        <end position="156"/>
    </location>
</feature>
<dbReference type="PANTHER" id="PTHR43811:SF19">
    <property type="entry name" value="39 KDA FK506-BINDING NUCLEAR PROTEIN"/>
    <property type="match status" value="1"/>
</dbReference>
<name>A0A2T3HPJ0_9SPHI</name>
<evidence type="ECO:0000256" key="5">
    <source>
        <dbReference type="PROSITE-ProRule" id="PRU00277"/>
    </source>
</evidence>
<keyword evidence="3 5" id="KW-0697">Rotamase</keyword>
<dbReference type="PROSITE" id="PS51257">
    <property type="entry name" value="PROKAR_LIPOPROTEIN"/>
    <property type="match status" value="1"/>
</dbReference>
<dbReference type="GO" id="GO:0003755">
    <property type="term" value="F:peptidyl-prolyl cis-trans isomerase activity"/>
    <property type="evidence" value="ECO:0007669"/>
    <property type="project" value="UniProtKB-UniRule"/>
</dbReference>
<protein>
    <recommendedName>
        <fullName evidence="6">Peptidyl-prolyl cis-trans isomerase</fullName>
        <ecNumber evidence="6">5.2.1.8</ecNumber>
    </recommendedName>
</protein>